<gene>
    <name evidence="1" type="ORF">ACFQGB_03880</name>
</gene>
<evidence type="ECO:0000313" key="2">
    <source>
        <dbReference type="Proteomes" id="UP001596395"/>
    </source>
</evidence>
<keyword evidence="2" id="KW-1185">Reference proteome</keyword>
<sequence>MTEYSGEEVADLVGANLADRLALDDGPYTDADLDALTDALGEGAELADRVADGDVAALATLLSPAFLQAHSEFESFADFLGASPWTRSNVDAAFAGRRDGDDADPAAATTSSFLSRTTAFRTPGEMVQSAVVYRCRKALDEADGDAVSE</sequence>
<reference evidence="1 2" key="1">
    <citation type="journal article" date="2019" name="Int. J. Syst. Evol. Microbiol.">
        <title>The Global Catalogue of Microorganisms (GCM) 10K type strain sequencing project: providing services to taxonomists for standard genome sequencing and annotation.</title>
        <authorList>
            <consortium name="The Broad Institute Genomics Platform"/>
            <consortium name="The Broad Institute Genome Sequencing Center for Infectious Disease"/>
            <person name="Wu L."/>
            <person name="Ma J."/>
        </authorList>
    </citation>
    <scope>NUCLEOTIDE SEQUENCE [LARGE SCALE GENOMIC DNA]</scope>
    <source>
        <strain evidence="1 2">GX26</strain>
    </source>
</reference>
<protein>
    <submittedName>
        <fullName evidence="1">Uncharacterized protein</fullName>
    </submittedName>
</protein>
<evidence type="ECO:0000313" key="1">
    <source>
        <dbReference type="EMBL" id="MFC6951994.1"/>
    </source>
</evidence>
<name>A0ABD5V995_9EURY</name>
<accession>A0ABD5V995</accession>
<dbReference type="EMBL" id="JBHSXN010000001">
    <property type="protein sequence ID" value="MFC6951994.1"/>
    <property type="molecule type" value="Genomic_DNA"/>
</dbReference>
<comment type="caution">
    <text evidence="1">The sequence shown here is derived from an EMBL/GenBank/DDBJ whole genome shotgun (WGS) entry which is preliminary data.</text>
</comment>
<proteinExistence type="predicted"/>
<organism evidence="1 2">
    <name type="scientific">Halorubellus litoreus</name>
    <dbReference type="NCBI Taxonomy" id="755308"/>
    <lineage>
        <taxon>Archaea</taxon>
        <taxon>Methanobacteriati</taxon>
        <taxon>Methanobacteriota</taxon>
        <taxon>Stenosarchaea group</taxon>
        <taxon>Halobacteria</taxon>
        <taxon>Halobacteriales</taxon>
        <taxon>Halorubellaceae</taxon>
        <taxon>Halorubellus</taxon>
    </lineage>
</organism>
<dbReference type="Proteomes" id="UP001596395">
    <property type="component" value="Unassembled WGS sequence"/>
</dbReference>
<dbReference type="RefSeq" id="WP_336348993.1">
    <property type="nucleotide sequence ID" value="NZ_JAZAQL010000001.1"/>
</dbReference>
<dbReference type="AlphaFoldDB" id="A0ABD5V995"/>